<comment type="caution">
    <text evidence="7">The sequence shown here is derived from an EMBL/GenBank/DDBJ whole genome shotgun (WGS) entry which is preliminary data.</text>
</comment>
<evidence type="ECO:0000256" key="3">
    <source>
        <dbReference type="ARBA" id="ARBA00022741"/>
    </source>
</evidence>
<evidence type="ECO:0000256" key="1">
    <source>
        <dbReference type="ARBA" id="ARBA00005417"/>
    </source>
</evidence>
<dbReference type="GO" id="GO:0016887">
    <property type="term" value="F:ATP hydrolysis activity"/>
    <property type="evidence" value="ECO:0007669"/>
    <property type="project" value="InterPro"/>
</dbReference>
<evidence type="ECO:0000259" key="6">
    <source>
        <dbReference type="PROSITE" id="PS50893"/>
    </source>
</evidence>
<keyword evidence="5" id="KW-0029">Amino-acid transport</keyword>
<gene>
    <name evidence="7" type="ORF">DDE23_09045</name>
</gene>
<dbReference type="RefSeq" id="WP_107750958.1">
    <property type="nucleotide sequence ID" value="NZ_QBKF01000003.1"/>
</dbReference>
<dbReference type="EMBL" id="QDDR01000004">
    <property type="protein sequence ID" value="PVE47586.1"/>
    <property type="molecule type" value="Genomic_DNA"/>
</dbReference>
<protein>
    <submittedName>
        <fullName evidence="7">Urea ABC transporter ATP-binding protein</fullName>
    </submittedName>
</protein>
<evidence type="ECO:0000256" key="2">
    <source>
        <dbReference type="ARBA" id="ARBA00022448"/>
    </source>
</evidence>
<dbReference type="Pfam" id="PF00005">
    <property type="entry name" value="ABC_tran"/>
    <property type="match status" value="1"/>
</dbReference>
<comment type="similarity">
    <text evidence="1">Belongs to the ABC transporter superfamily.</text>
</comment>
<dbReference type="PROSITE" id="PS50893">
    <property type="entry name" value="ABC_TRANSPORTER_2"/>
    <property type="match status" value="1"/>
</dbReference>
<evidence type="ECO:0000313" key="7">
    <source>
        <dbReference type="EMBL" id="PVE47586.1"/>
    </source>
</evidence>
<keyword evidence="2" id="KW-0813">Transport</keyword>
<dbReference type="SMART" id="SM00382">
    <property type="entry name" value="AAA"/>
    <property type="match status" value="1"/>
</dbReference>
<dbReference type="PANTHER" id="PTHR43820:SF2">
    <property type="entry name" value="ABC TRANSPORTER ATP-BINDING PROTEIN"/>
    <property type="match status" value="1"/>
</dbReference>
<dbReference type="Gene3D" id="3.40.50.300">
    <property type="entry name" value="P-loop containing nucleotide triphosphate hydrolases"/>
    <property type="match status" value="1"/>
</dbReference>
<proteinExistence type="inferred from homology"/>
<keyword evidence="4 7" id="KW-0067">ATP-binding</keyword>
<dbReference type="PANTHER" id="PTHR43820">
    <property type="entry name" value="HIGH-AFFINITY BRANCHED-CHAIN AMINO ACID TRANSPORT ATP-BINDING PROTEIN LIVF"/>
    <property type="match status" value="1"/>
</dbReference>
<keyword evidence="8" id="KW-1185">Reference proteome</keyword>
<dbReference type="InterPro" id="IPR003593">
    <property type="entry name" value="AAA+_ATPase"/>
</dbReference>
<evidence type="ECO:0000256" key="5">
    <source>
        <dbReference type="ARBA" id="ARBA00022970"/>
    </source>
</evidence>
<feature type="domain" description="ABC transporter" evidence="6">
    <location>
        <begin position="3"/>
        <end position="226"/>
    </location>
</feature>
<keyword evidence="3" id="KW-0547">Nucleotide-binding</keyword>
<dbReference type="InterPro" id="IPR027417">
    <property type="entry name" value="P-loop_NTPase"/>
</dbReference>
<dbReference type="InterPro" id="IPR003439">
    <property type="entry name" value="ABC_transporter-like_ATP-bd"/>
</dbReference>
<organism evidence="7 8">
    <name type="scientific">Pararhodobacter aggregans</name>
    <dbReference type="NCBI Taxonomy" id="404875"/>
    <lineage>
        <taxon>Bacteria</taxon>
        <taxon>Pseudomonadati</taxon>
        <taxon>Pseudomonadota</taxon>
        <taxon>Alphaproteobacteria</taxon>
        <taxon>Rhodobacterales</taxon>
        <taxon>Paracoccaceae</taxon>
        <taxon>Pararhodobacter</taxon>
    </lineage>
</organism>
<dbReference type="Proteomes" id="UP000244810">
    <property type="component" value="Unassembled WGS sequence"/>
</dbReference>
<dbReference type="GO" id="GO:0015807">
    <property type="term" value="P:L-amino acid transport"/>
    <property type="evidence" value="ECO:0007669"/>
    <property type="project" value="TreeGrafter"/>
</dbReference>
<dbReference type="AlphaFoldDB" id="A0A2T7USI1"/>
<name>A0A2T7USI1_9RHOB</name>
<evidence type="ECO:0000313" key="8">
    <source>
        <dbReference type="Proteomes" id="UP000244810"/>
    </source>
</evidence>
<dbReference type="SUPFAM" id="SSF52540">
    <property type="entry name" value="P-loop containing nucleoside triphosphate hydrolases"/>
    <property type="match status" value="1"/>
</dbReference>
<dbReference type="InterPro" id="IPR052156">
    <property type="entry name" value="BCAA_Transport_ATP-bd_LivF"/>
</dbReference>
<dbReference type="GO" id="GO:0015658">
    <property type="term" value="F:branched-chain amino acid transmembrane transporter activity"/>
    <property type="evidence" value="ECO:0007669"/>
    <property type="project" value="TreeGrafter"/>
</dbReference>
<accession>A0A2T7USI1</accession>
<dbReference type="OrthoDB" id="7836150at2"/>
<dbReference type="GO" id="GO:0005524">
    <property type="term" value="F:ATP binding"/>
    <property type="evidence" value="ECO:0007669"/>
    <property type="project" value="UniProtKB-KW"/>
</dbReference>
<evidence type="ECO:0000256" key="4">
    <source>
        <dbReference type="ARBA" id="ARBA00022840"/>
    </source>
</evidence>
<reference evidence="7 8" key="1">
    <citation type="journal article" date="2011" name="Syst. Appl. Microbiol.">
        <title>Defluviimonas denitrificans gen. nov., sp. nov., and Pararhodobacter aggregans gen. nov., sp. nov., non-phototrophic Rhodobacteraceae from the biofilter of a marine aquaculture.</title>
        <authorList>
            <person name="Foesel B.U."/>
            <person name="Drake H.L."/>
            <person name="Schramm A."/>
        </authorList>
    </citation>
    <scope>NUCLEOTIDE SEQUENCE [LARGE SCALE GENOMIC DNA]</scope>
    <source>
        <strain evidence="7 8">D1-19</strain>
    </source>
</reference>
<sequence>MTLQLEAITGGYGDTLVHRDLSLALPAGQITAIVGRNGTGKTTLARLIAGELPLQGGAIRLAGYEIGGLPAHARARRGIVTMPQTGMVFDTLSVRENLHLTGGTPDQIARIAQTFPRLGERMAQRAGSMSGGERKILGFARAMLGNGKVLVLDEPSEGVQPENIQRMQAEITARKAAGAAILLLEQNVSMIVSIADRVHALDTKGFTFTLERADIAREAVLAALEI</sequence>